<dbReference type="EMBL" id="AKHW03006178">
    <property type="protein sequence ID" value="KYO23693.1"/>
    <property type="molecule type" value="Genomic_DNA"/>
</dbReference>
<evidence type="ECO:0000313" key="5">
    <source>
        <dbReference type="Proteomes" id="UP000050525"/>
    </source>
</evidence>
<evidence type="ECO:0000256" key="2">
    <source>
        <dbReference type="ARBA" id="ARBA00022723"/>
    </source>
</evidence>
<comment type="caution">
    <text evidence="4">The sequence shown here is derived from an EMBL/GenBank/DDBJ whole genome shotgun (WGS) entry which is preliminary data.</text>
</comment>
<name>A0A151MGS4_ALLMI</name>
<keyword evidence="2" id="KW-0479">Metal-binding</keyword>
<proteinExistence type="predicted"/>
<comment type="cofactor">
    <cofactor evidence="1">
        <name>a divalent metal cation</name>
        <dbReference type="ChEBI" id="CHEBI:60240"/>
    </cofactor>
</comment>
<dbReference type="AlphaFoldDB" id="A0A151MGS4"/>
<dbReference type="Pfam" id="PF13359">
    <property type="entry name" value="DDE_Tnp_4"/>
    <property type="match status" value="1"/>
</dbReference>
<keyword evidence="5" id="KW-1185">Reference proteome</keyword>
<gene>
    <name evidence="4" type="ORF">Y1Q_0002319</name>
</gene>
<feature type="domain" description="DDE Tnp4" evidence="3">
    <location>
        <begin position="67"/>
        <end position="129"/>
    </location>
</feature>
<evidence type="ECO:0000256" key="1">
    <source>
        <dbReference type="ARBA" id="ARBA00001968"/>
    </source>
</evidence>
<organism evidence="4 5">
    <name type="scientific">Alligator mississippiensis</name>
    <name type="common">American alligator</name>
    <dbReference type="NCBI Taxonomy" id="8496"/>
    <lineage>
        <taxon>Eukaryota</taxon>
        <taxon>Metazoa</taxon>
        <taxon>Chordata</taxon>
        <taxon>Craniata</taxon>
        <taxon>Vertebrata</taxon>
        <taxon>Euteleostomi</taxon>
        <taxon>Archelosauria</taxon>
        <taxon>Archosauria</taxon>
        <taxon>Crocodylia</taxon>
        <taxon>Alligatoridae</taxon>
        <taxon>Alligatorinae</taxon>
        <taxon>Alligator</taxon>
    </lineage>
</organism>
<dbReference type="InterPro" id="IPR027806">
    <property type="entry name" value="HARBI1_dom"/>
</dbReference>
<evidence type="ECO:0000313" key="4">
    <source>
        <dbReference type="EMBL" id="KYO23693.1"/>
    </source>
</evidence>
<reference evidence="4 5" key="1">
    <citation type="journal article" date="2012" name="Genome Biol.">
        <title>Sequencing three crocodilian genomes to illuminate the evolution of archosaurs and amniotes.</title>
        <authorList>
            <person name="St John J.A."/>
            <person name="Braun E.L."/>
            <person name="Isberg S.R."/>
            <person name="Miles L.G."/>
            <person name="Chong A.Y."/>
            <person name="Gongora J."/>
            <person name="Dalzell P."/>
            <person name="Moran C."/>
            <person name="Bed'hom B."/>
            <person name="Abzhanov A."/>
            <person name="Burgess S.C."/>
            <person name="Cooksey A.M."/>
            <person name="Castoe T.A."/>
            <person name="Crawford N.G."/>
            <person name="Densmore L.D."/>
            <person name="Drew J.C."/>
            <person name="Edwards S.V."/>
            <person name="Faircloth B.C."/>
            <person name="Fujita M.K."/>
            <person name="Greenwold M.J."/>
            <person name="Hoffmann F.G."/>
            <person name="Howard J.M."/>
            <person name="Iguchi T."/>
            <person name="Janes D.E."/>
            <person name="Khan S.Y."/>
            <person name="Kohno S."/>
            <person name="de Koning A.J."/>
            <person name="Lance S.L."/>
            <person name="McCarthy F.M."/>
            <person name="McCormack J.E."/>
            <person name="Merchant M.E."/>
            <person name="Peterson D.G."/>
            <person name="Pollock D.D."/>
            <person name="Pourmand N."/>
            <person name="Raney B.J."/>
            <person name="Roessler K.A."/>
            <person name="Sanford J.R."/>
            <person name="Sawyer R.H."/>
            <person name="Schmidt C.J."/>
            <person name="Triplett E.W."/>
            <person name="Tuberville T.D."/>
            <person name="Venegas-Anaya M."/>
            <person name="Howard J.T."/>
            <person name="Jarvis E.D."/>
            <person name="Guillette L.J.Jr."/>
            <person name="Glenn T.C."/>
            <person name="Green R.E."/>
            <person name="Ray D.A."/>
        </authorList>
    </citation>
    <scope>NUCLEOTIDE SEQUENCE [LARGE SCALE GENOMIC DNA]</scope>
    <source>
        <strain evidence="4">KSC_2009_1</strain>
    </source>
</reference>
<dbReference type="GO" id="GO:0046872">
    <property type="term" value="F:metal ion binding"/>
    <property type="evidence" value="ECO:0007669"/>
    <property type="project" value="UniProtKB-KW"/>
</dbReference>
<sequence length="131" mass="14783">MKQATPSSYCYIANQFKVGKTIAKEPIWELCLIIQDVLDKCFIHIVNVHKVFVGFHCMGFPNCLQAMDGTHIFILCLAQAAQTFISHKGYLAIILQVIVDHHSHFTHIFASWVGSAHNACIFCNSPLCRMM</sequence>
<evidence type="ECO:0000259" key="3">
    <source>
        <dbReference type="Pfam" id="PF13359"/>
    </source>
</evidence>
<protein>
    <recommendedName>
        <fullName evidence="3">DDE Tnp4 domain-containing protein</fullName>
    </recommendedName>
</protein>
<accession>A0A151MGS4</accession>
<dbReference type="Proteomes" id="UP000050525">
    <property type="component" value="Unassembled WGS sequence"/>
</dbReference>